<gene>
    <name evidence="6" type="ORF">Goari_025807</name>
</gene>
<accession>A0A7J8XAL2</accession>
<feature type="compositionally biased region" description="Basic and acidic residues" evidence="3">
    <location>
        <begin position="18"/>
        <end position="28"/>
    </location>
</feature>
<evidence type="ECO:0000256" key="2">
    <source>
        <dbReference type="ARBA" id="ARBA00023235"/>
    </source>
</evidence>
<dbReference type="InterPro" id="IPR002478">
    <property type="entry name" value="PUA"/>
</dbReference>
<dbReference type="GO" id="GO:0009982">
    <property type="term" value="F:pseudouridine synthase activity"/>
    <property type="evidence" value="ECO:0007669"/>
    <property type="project" value="InterPro"/>
</dbReference>
<dbReference type="InterPro" id="IPR004521">
    <property type="entry name" value="Uncharacterised_CHP00451"/>
</dbReference>
<dbReference type="SMART" id="SM01136">
    <property type="entry name" value="DKCLD"/>
    <property type="match status" value="1"/>
</dbReference>
<dbReference type="InterPro" id="IPR020103">
    <property type="entry name" value="PsdUridine_synth_cat_dom_sf"/>
</dbReference>
<feature type="domain" description="Dyskerin-like" evidence="5">
    <location>
        <begin position="43"/>
        <end position="101"/>
    </location>
</feature>
<protein>
    <submittedName>
        <fullName evidence="6">Uncharacterized protein</fullName>
    </submittedName>
</protein>
<dbReference type="EMBL" id="JABFAA010000006">
    <property type="protein sequence ID" value="MBA0684212.1"/>
    <property type="molecule type" value="Genomic_DNA"/>
</dbReference>
<dbReference type="InterPro" id="IPR032819">
    <property type="entry name" value="TruB_C"/>
</dbReference>
<dbReference type="Pfam" id="PF01509">
    <property type="entry name" value="TruB_N"/>
    <property type="match status" value="1"/>
</dbReference>
<keyword evidence="2" id="KW-0413">Isomerase</keyword>
<reference evidence="6 7" key="1">
    <citation type="journal article" date="2019" name="Genome Biol. Evol.">
        <title>Insights into the evolution of the New World diploid cottons (Gossypium, subgenus Houzingenia) based on genome sequencing.</title>
        <authorList>
            <person name="Grover C.E."/>
            <person name="Arick M.A. 2nd"/>
            <person name="Thrash A."/>
            <person name="Conover J.L."/>
            <person name="Sanders W.S."/>
            <person name="Peterson D.G."/>
            <person name="Frelichowski J.E."/>
            <person name="Scheffler J.A."/>
            <person name="Scheffler B.E."/>
            <person name="Wendel J.F."/>
        </authorList>
    </citation>
    <scope>NUCLEOTIDE SEQUENCE [LARGE SCALE GENOMIC DNA]</scope>
    <source>
        <strain evidence="6">185</strain>
        <tissue evidence="6">Leaf</tissue>
    </source>
</reference>
<organism evidence="6 7">
    <name type="scientific">Gossypium aridum</name>
    <name type="common">American cotton</name>
    <name type="synonym">Erioxylum aridum</name>
    <dbReference type="NCBI Taxonomy" id="34290"/>
    <lineage>
        <taxon>Eukaryota</taxon>
        <taxon>Viridiplantae</taxon>
        <taxon>Streptophyta</taxon>
        <taxon>Embryophyta</taxon>
        <taxon>Tracheophyta</taxon>
        <taxon>Spermatophyta</taxon>
        <taxon>Magnoliopsida</taxon>
        <taxon>eudicotyledons</taxon>
        <taxon>Gunneridae</taxon>
        <taxon>Pentapetalae</taxon>
        <taxon>rosids</taxon>
        <taxon>malvids</taxon>
        <taxon>Malvales</taxon>
        <taxon>Malvaceae</taxon>
        <taxon>Malvoideae</taxon>
        <taxon>Gossypium</taxon>
    </lineage>
</organism>
<dbReference type="NCBIfam" id="TIGR00451">
    <property type="entry name" value="unchar_dom_2"/>
    <property type="match status" value="1"/>
</dbReference>
<dbReference type="FunFam" id="3.30.2350.10:FF:000001">
    <property type="entry name" value="H/ACA ribonucleoprotein complex subunit CBF5"/>
    <property type="match status" value="1"/>
</dbReference>
<comment type="similarity">
    <text evidence="1">Belongs to the pseudouridine synthase TruB family.</text>
</comment>
<evidence type="ECO:0000313" key="6">
    <source>
        <dbReference type="EMBL" id="MBA0684212.1"/>
    </source>
</evidence>
<dbReference type="AlphaFoldDB" id="A0A7J8XAL2"/>
<dbReference type="SMART" id="SM00359">
    <property type="entry name" value="PUA"/>
    <property type="match status" value="1"/>
</dbReference>
<dbReference type="InterPro" id="IPR002501">
    <property type="entry name" value="PsdUridine_synth_N"/>
</dbReference>
<dbReference type="SUPFAM" id="SSF88697">
    <property type="entry name" value="PUA domain-like"/>
    <property type="match status" value="1"/>
</dbReference>
<dbReference type="PANTHER" id="PTHR23127:SF0">
    <property type="entry name" value="H_ACA RIBONUCLEOPROTEIN COMPLEX SUBUNIT DKC1"/>
    <property type="match status" value="1"/>
</dbReference>
<feature type="compositionally biased region" description="Basic and acidic residues" evidence="3">
    <location>
        <begin position="506"/>
        <end position="519"/>
    </location>
</feature>
<dbReference type="GO" id="GO:1990481">
    <property type="term" value="P:mRNA pseudouridine synthesis"/>
    <property type="evidence" value="ECO:0007669"/>
    <property type="project" value="TreeGrafter"/>
</dbReference>
<dbReference type="InterPro" id="IPR036974">
    <property type="entry name" value="PUA_sf"/>
</dbReference>
<feature type="region of interest" description="Disordered" evidence="3">
    <location>
        <begin position="1"/>
        <end position="38"/>
    </location>
</feature>
<dbReference type="NCBIfam" id="NF003280">
    <property type="entry name" value="PRK04270.1"/>
    <property type="match status" value="1"/>
</dbReference>
<dbReference type="InterPro" id="IPR015947">
    <property type="entry name" value="PUA-like_sf"/>
</dbReference>
<dbReference type="GO" id="GO:0031429">
    <property type="term" value="C:box H/ACA snoRNP complex"/>
    <property type="evidence" value="ECO:0007669"/>
    <property type="project" value="TreeGrafter"/>
</dbReference>
<dbReference type="GO" id="GO:0000495">
    <property type="term" value="P:box H/ACA sno(s)RNA 3'-end processing"/>
    <property type="evidence" value="ECO:0007669"/>
    <property type="project" value="TreeGrafter"/>
</dbReference>
<dbReference type="InterPro" id="IPR004802">
    <property type="entry name" value="tRNA_PsdUridine_synth_B_fam"/>
</dbReference>
<dbReference type="Gene3D" id="3.30.2350.10">
    <property type="entry name" value="Pseudouridine synthase"/>
    <property type="match status" value="1"/>
</dbReference>
<feature type="compositionally biased region" description="Basic and acidic residues" evidence="3">
    <location>
        <begin position="462"/>
        <end position="474"/>
    </location>
</feature>
<proteinExistence type="inferred from homology"/>
<dbReference type="PANTHER" id="PTHR23127">
    <property type="entry name" value="CENTROMERE/MICROTUBULE BINDING PROTEIN CBF5"/>
    <property type="match status" value="1"/>
</dbReference>
<dbReference type="Pfam" id="PF01472">
    <property type="entry name" value="PUA"/>
    <property type="match status" value="1"/>
</dbReference>
<dbReference type="InterPro" id="IPR012960">
    <property type="entry name" value="Dyskerin-like"/>
</dbReference>
<evidence type="ECO:0000256" key="1">
    <source>
        <dbReference type="ARBA" id="ARBA00008999"/>
    </source>
</evidence>
<dbReference type="GO" id="GO:0031120">
    <property type="term" value="P:snRNA pseudouridine synthesis"/>
    <property type="evidence" value="ECO:0007669"/>
    <property type="project" value="TreeGrafter"/>
</dbReference>
<evidence type="ECO:0000259" key="4">
    <source>
        <dbReference type="SMART" id="SM00359"/>
    </source>
</evidence>
<evidence type="ECO:0000313" key="7">
    <source>
        <dbReference type="Proteomes" id="UP000593577"/>
    </source>
</evidence>
<dbReference type="Proteomes" id="UP000593577">
    <property type="component" value="Unassembled WGS sequence"/>
</dbReference>
<dbReference type="SUPFAM" id="SSF55120">
    <property type="entry name" value="Pseudouridine synthase"/>
    <property type="match status" value="1"/>
</dbReference>
<evidence type="ECO:0000259" key="5">
    <source>
        <dbReference type="SMART" id="SM01136"/>
    </source>
</evidence>
<dbReference type="Gene3D" id="2.30.130.10">
    <property type="entry name" value="PUA domain"/>
    <property type="match status" value="1"/>
</dbReference>
<dbReference type="PROSITE" id="PS50890">
    <property type="entry name" value="PUA"/>
    <property type="match status" value="1"/>
</dbReference>
<dbReference type="Pfam" id="PF08068">
    <property type="entry name" value="DKCLD"/>
    <property type="match status" value="1"/>
</dbReference>
<feature type="compositionally biased region" description="Basic and acidic residues" evidence="3">
    <location>
        <begin position="432"/>
        <end position="449"/>
    </location>
</feature>
<dbReference type="CDD" id="cd21148">
    <property type="entry name" value="PUA_Cbf5"/>
    <property type="match status" value="1"/>
</dbReference>
<feature type="region of interest" description="Disordered" evidence="3">
    <location>
        <begin position="424"/>
        <end position="560"/>
    </location>
</feature>
<feature type="domain" description="PUA" evidence="4">
    <location>
        <begin position="292"/>
        <end position="366"/>
    </location>
</feature>
<dbReference type="NCBIfam" id="TIGR00425">
    <property type="entry name" value="CBF5"/>
    <property type="match status" value="1"/>
</dbReference>
<evidence type="ECO:0000256" key="3">
    <source>
        <dbReference type="SAM" id="MobiDB-lite"/>
    </source>
</evidence>
<sequence length="560" mass="62626">MSEVELSRSEKKKHKKKTAADADAKESDQDFMIKPQTTTPSIDTSQWPILLKNYDRLNVRTGHYTPLPSGFSPLKRPLAEYIRYGILNLDKPSNPSSHEVVAWIKRILRVEKTGHSGTLDPKVTGNLIVCIDRATRLVKSQQGAGKEYVCVARLHSKVPDVAKVARALESLTGAVFQRPPLISAVKRQLRIRTIYESKLLEYDVDRHLVVFWISCEAGTYVRTMCVHLGLILGVGGHMQELRRVRSGILGEKDNMVTMHDVMDAQWVYDNYRDETYLRRVIMPLEVLLTSYKRLVVKDSAVNAICYGAKLMIPGLLRFENDIEVGEEVVLMTTKGEAIALGIAEMTTAVMATCDHGVVAKIKRVVMDRDTYPRKWGLGPTASMKKKLIAEGKLDKHGKPNDSTPKEWLRNVALPTGGDSMVASLAASAEPAAVEKEKEDGEGRKRKLDDSSDSPAPVVGKKAKVEEGEAEVEKKEKKKKKHKKSEEEDDAETEEKVEKEKKKKNKDKVEASSPDTEKSEKKKKKKKSKESEETPVAVNGAGDDKSEKKKKKKKSKDAVEE</sequence>
<name>A0A7J8XAL2_GOSAI</name>
<keyword evidence="7" id="KW-1185">Reference proteome</keyword>
<dbReference type="CDD" id="cd02572">
    <property type="entry name" value="PseudoU_synth_hDyskerin"/>
    <property type="match status" value="1"/>
</dbReference>
<dbReference type="Pfam" id="PF16198">
    <property type="entry name" value="TruB_C_2"/>
    <property type="match status" value="1"/>
</dbReference>
<dbReference type="GO" id="GO:0003723">
    <property type="term" value="F:RNA binding"/>
    <property type="evidence" value="ECO:0007669"/>
    <property type="project" value="InterPro"/>
</dbReference>
<comment type="caution">
    <text evidence="6">The sequence shown here is derived from an EMBL/GenBank/DDBJ whole genome shotgun (WGS) entry which is preliminary data.</text>
</comment>
<dbReference type="GO" id="GO:0031118">
    <property type="term" value="P:rRNA pseudouridine synthesis"/>
    <property type="evidence" value="ECO:0007669"/>
    <property type="project" value="TreeGrafter"/>
</dbReference>